<feature type="transmembrane region" description="Helical" evidence="2">
    <location>
        <begin position="184"/>
        <end position="204"/>
    </location>
</feature>
<keyword evidence="2" id="KW-0472">Membrane</keyword>
<feature type="transmembrane region" description="Helical" evidence="2">
    <location>
        <begin position="153"/>
        <end position="178"/>
    </location>
</feature>
<keyword evidence="4" id="KW-0378">Hydrolase</keyword>
<dbReference type="Pfam" id="PF02517">
    <property type="entry name" value="Rce1-like"/>
    <property type="match status" value="1"/>
</dbReference>
<protein>
    <submittedName>
        <fullName evidence="4">CAAX amino terminal protease family protein</fullName>
    </submittedName>
</protein>
<evidence type="ECO:0000256" key="1">
    <source>
        <dbReference type="ARBA" id="ARBA00009067"/>
    </source>
</evidence>
<evidence type="ECO:0000256" key="2">
    <source>
        <dbReference type="SAM" id="Phobius"/>
    </source>
</evidence>
<organism evidence="4 5">
    <name type="scientific">Lentilactobacillus kisonensis DSM 19906 = JCM 15041</name>
    <dbReference type="NCBI Taxonomy" id="1423766"/>
    <lineage>
        <taxon>Bacteria</taxon>
        <taxon>Bacillati</taxon>
        <taxon>Bacillota</taxon>
        <taxon>Bacilli</taxon>
        <taxon>Lactobacillales</taxon>
        <taxon>Lactobacillaceae</taxon>
        <taxon>Lentilactobacillus</taxon>
    </lineage>
</organism>
<dbReference type="GO" id="GO:0080120">
    <property type="term" value="P:CAAX-box protein maturation"/>
    <property type="evidence" value="ECO:0007669"/>
    <property type="project" value="UniProtKB-ARBA"/>
</dbReference>
<feature type="transmembrane region" description="Helical" evidence="2">
    <location>
        <begin position="17"/>
        <end position="37"/>
    </location>
</feature>
<keyword evidence="2" id="KW-1133">Transmembrane helix</keyword>
<evidence type="ECO:0000313" key="5">
    <source>
        <dbReference type="Proteomes" id="UP000051439"/>
    </source>
</evidence>
<accession>A0A0R1NTE6</accession>
<dbReference type="RefSeq" id="WP_008858414.1">
    <property type="nucleotide sequence ID" value="NZ_AZEB01000001.1"/>
</dbReference>
<feature type="transmembrane region" description="Helical" evidence="2">
    <location>
        <begin position="89"/>
        <end position="110"/>
    </location>
</feature>
<comment type="caution">
    <text evidence="4">The sequence shown here is derived from an EMBL/GenBank/DDBJ whole genome shotgun (WGS) entry which is preliminary data.</text>
</comment>
<dbReference type="PANTHER" id="PTHR43592">
    <property type="entry name" value="CAAX AMINO TERMINAL PROTEASE"/>
    <property type="match status" value="1"/>
</dbReference>
<keyword evidence="5" id="KW-1185">Reference proteome</keyword>
<dbReference type="EMBL" id="AZEB01000001">
    <property type="protein sequence ID" value="KRL23566.1"/>
    <property type="molecule type" value="Genomic_DNA"/>
</dbReference>
<reference evidence="4 5" key="1">
    <citation type="journal article" date="2015" name="Genome Announc.">
        <title>Expanding the biotechnology potential of lactobacilli through comparative genomics of 213 strains and associated genera.</title>
        <authorList>
            <person name="Sun Z."/>
            <person name="Harris H.M."/>
            <person name="McCann A."/>
            <person name="Guo C."/>
            <person name="Argimon S."/>
            <person name="Zhang W."/>
            <person name="Yang X."/>
            <person name="Jeffery I.B."/>
            <person name="Cooney J.C."/>
            <person name="Kagawa T.F."/>
            <person name="Liu W."/>
            <person name="Song Y."/>
            <person name="Salvetti E."/>
            <person name="Wrobel A."/>
            <person name="Rasinkangas P."/>
            <person name="Parkhill J."/>
            <person name="Rea M.C."/>
            <person name="O'Sullivan O."/>
            <person name="Ritari J."/>
            <person name="Douillard F.P."/>
            <person name="Paul Ross R."/>
            <person name="Yang R."/>
            <person name="Briner A.E."/>
            <person name="Felis G.E."/>
            <person name="de Vos W.M."/>
            <person name="Barrangou R."/>
            <person name="Klaenhammer T.R."/>
            <person name="Caufield P.W."/>
            <person name="Cui Y."/>
            <person name="Zhang H."/>
            <person name="O'Toole P.W."/>
        </authorList>
    </citation>
    <scope>NUCLEOTIDE SEQUENCE [LARGE SCALE GENOMIC DNA]</scope>
    <source>
        <strain evidence="4 5">DSM 19906</strain>
    </source>
</reference>
<dbReference type="GO" id="GO:0004175">
    <property type="term" value="F:endopeptidase activity"/>
    <property type="evidence" value="ECO:0007669"/>
    <property type="project" value="UniProtKB-ARBA"/>
</dbReference>
<dbReference type="Proteomes" id="UP000051439">
    <property type="component" value="Unassembled WGS sequence"/>
</dbReference>
<keyword evidence="4" id="KW-0645">Protease</keyword>
<evidence type="ECO:0000259" key="3">
    <source>
        <dbReference type="Pfam" id="PF02517"/>
    </source>
</evidence>
<keyword evidence="2" id="KW-0812">Transmembrane</keyword>
<proteinExistence type="inferred from homology"/>
<feature type="transmembrane region" description="Helical" evidence="2">
    <location>
        <begin position="49"/>
        <end position="69"/>
    </location>
</feature>
<feature type="domain" description="CAAX prenyl protease 2/Lysostaphin resistance protein A-like" evidence="3">
    <location>
        <begin position="131"/>
        <end position="222"/>
    </location>
</feature>
<dbReference type="AlphaFoldDB" id="A0A0R1NTE6"/>
<gene>
    <name evidence="4" type="ORF">FC98_GL000295</name>
</gene>
<sequence length="235" mass="26542">MDDKSRHLMFGDYFERIMVFIGLFIVINIVQVPLGLIASRRFSNPVNNIIGILYLIGFALAIWVAVYAFKRYAKPANIRLTGHNIKWIVYLWLGFFVIEVALGNLNRLIYHVSQTSNNEVIQRLMTTSNLTLILMAFTAVFCSPILEELVFRGFLIGAFFNASSFWGPIVVSAVLFAIPHMETINIISFLTYAILGGVLGYLFVKTRNIKVSIGLHFLNNLIAVGMMIVQIVMVK</sequence>
<feature type="transmembrane region" description="Helical" evidence="2">
    <location>
        <begin position="130"/>
        <end position="146"/>
    </location>
</feature>
<dbReference type="GO" id="GO:0006508">
    <property type="term" value="P:proteolysis"/>
    <property type="evidence" value="ECO:0007669"/>
    <property type="project" value="UniProtKB-KW"/>
</dbReference>
<evidence type="ECO:0000313" key="4">
    <source>
        <dbReference type="EMBL" id="KRL23566.1"/>
    </source>
</evidence>
<dbReference type="PANTHER" id="PTHR43592:SF15">
    <property type="entry name" value="CAAX AMINO TERMINAL PROTEASE FAMILY PROTEIN"/>
    <property type="match status" value="1"/>
</dbReference>
<comment type="similarity">
    <text evidence="1">Belongs to the UPF0177 family.</text>
</comment>
<dbReference type="InterPro" id="IPR003675">
    <property type="entry name" value="Rce1/LyrA-like_dom"/>
</dbReference>
<feature type="transmembrane region" description="Helical" evidence="2">
    <location>
        <begin position="216"/>
        <end position="234"/>
    </location>
</feature>
<dbReference type="PATRIC" id="fig|1423766.4.peg.294"/>
<name>A0A0R1NTE6_9LACO</name>